<keyword evidence="2" id="KW-1185">Reference proteome</keyword>
<dbReference type="RefSeq" id="WP_343988224.1">
    <property type="nucleotide sequence ID" value="NZ_BAAAFM010000003.1"/>
</dbReference>
<accession>A0ABN0SYJ8</accession>
<evidence type="ECO:0000313" key="1">
    <source>
        <dbReference type="EMBL" id="GAA0206688.1"/>
    </source>
</evidence>
<evidence type="ECO:0000313" key="2">
    <source>
        <dbReference type="Proteomes" id="UP001501221"/>
    </source>
</evidence>
<dbReference type="Proteomes" id="UP001501221">
    <property type="component" value="Unassembled WGS sequence"/>
</dbReference>
<proteinExistence type="predicted"/>
<sequence>MTALINPTVKKSYQPFTSPAFKGLKCLGGSSVLISKDAQQVIDRLSPSGKASVNNQMSCITKSNVGSVGSHKLYIELTDGLLELKVIKQKKLNQLQIESARELKGLRKPWTGSRISLTQQWSIANNGYTYDELYYSNPVYSYPEEALDRFLLRVAPEFHRMTDKGGVTIGADVHAGAEYVSAIYVTKGPVNQYALIIETQGLPLLSVATRPAPQGFATKYNMVNGARAKETIHTHGEKRWRKKVRKDTELFIKVFANDQRHESELMARYHAPFERSTSRIPLTAKGDSNNFSSEDLKAYGWLVTEDRTLLFQKADKNTVTTKGRF</sequence>
<name>A0ABN0SYJ8_9GAMM</name>
<dbReference type="EMBL" id="BAAAFM010000003">
    <property type="protein sequence ID" value="GAA0206688.1"/>
    <property type="molecule type" value="Genomic_DNA"/>
</dbReference>
<organism evidence="1 2">
    <name type="scientific">Kangiella japonica</name>
    <dbReference type="NCBI Taxonomy" id="647384"/>
    <lineage>
        <taxon>Bacteria</taxon>
        <taxon>Pseudomonadati</taxon>
        <taxon>Pseudomonadota</taxon>
        <taxon>Gammaproteobacteria</taxon>
        <taxon>Kangiellales</taxon>
        <taxon>Kangiellaceae</taxon>
        <taxon>Kangiella</taxon>
    </lineage>
</organism>
<protein>
    <submittedName>
        <fullName evidence="1">Uncharacterized protein</fullName>
    </submittedName>
</protein>
<reference evidence="1 2" key="1">
    <citation type="journal article" date="2019" name="Int. J. Syst. Evol. Microbiol.">
        <title>The Global Catalogue of Microorganisms (GCM) 10K type strain sequencing project: providing services to taxonomists for standard genome sequencing and annotation.</title>
        <authorList>
            <consortium name="The Broad Institute Genomics Platform"/>
            <consortium name="The Broad Institute Genome Sequencing Center for Infectious Disease"/>
            <person name="Wu L."/>
            <person name="Ma J."/>
        </authorList>
    </citation>
    <scope>NUCLEOTIDE SEQUENCE [LARGE SCALE GENOMIC DNA]</scope>
    <source>
        <strain evidence="1 2">JCM 16211</strain>
    </source>
</reference>
<gene>
    <name evidence="1" type="ORF">GCM10009123_12670</name>
</gene>
<comment type="caution">
    <text evidence="1">The sequence shown here is derived from an EMBL/GenBank/DDBJ whole genome shotgun (WGS) entry which is preliminary data.</text>
</comment>